<dbReference type="OrthoDB" id="1916120at2759"/>
<evidence type="ECO:0000313" key="2">
    <source>
        <dbReference type="EnsemblPlants" id="QL09p033796:mrna"/>
    </source>
</evidence>
<accession>A0A7N2MKR7</accession>
<dbReference type="Proteomes" id="UP000594261">
    <property type="component" value="Chromosome 9"/>
</dbReference>
<proteinExistence type="predicted"/>
<evidence type="ECO:0000256" key="1">
    <source>
        <dbReference type="SAM" id="Phobius"/>
    </source>
</evidence>
<dbReference type="EMBL" id="LRBV02000009">
    <property type="status" value="NOT_ANNOTATED_CDS"/>
    <property type="molecule type" value="Genomic_DNA"/>
</dbReference>
<name>A0A7N2MKR7_QUELO</name>
<feature type="transmembrane region" description="Helical" evidence="1">
    <location>
        <begin position="86"/>
        <end position="111"/>
    </location>
</feature>
<dbReference type="GeneID" id="115958946"/>
<dbReference type="OMA" id="CAPTWDF"/>
<keyword evidence="1" id="KW-0812">Transmembrane</keyword>
<sequence>MGNIISSFFSGFGKVFSDLFGSPLDFLEGKSCSSVCQSTWDFICFIENFCVANLLKMAMVLVLVYIVLLFFYLLQKLGICECICQSLFRIVWACVASWFHAWEYCCIFLCVKLRKLKRVRRKHRKDIEEEFDAGDDEYDTSEEEYDDESFSNHVPRHMGKSRSVPHKWKDYRGAHLRKSLRPRNHHIRVDISRDSIHSGRRNHIKHRNHGSTVHDIRVTRTSKFAHKGRNYRGGVVKHRRR</sequence>
<dbReference type="RefSeq" id="XP_030933082.1">
    <property type="nucleotide sequence ID" value="XM_031077222.1"/>
</dbReference>
<gene>
    <name evidence="2" type="primary">LOC115958946</name>
</gene>
<evidence type="ECO:0000313" key="3">
    <source>
        <dbReference type="Proteomes" id="UP000594261"/>
    </source>
</evidence>
<dbReference type="EnsemblPlants" id="QL09p033796:mrna">
    <property type="protein sequence ID" value="QL09p033796:mrna"/>
    <property type="gene ID" value="QL09p033796"/>
</dbReference>
<reference evidence="2" key="2">
    <citation type="submission" date="2021-01" db="UniProtKB">
        <authorList>
            <consortium name="EnsemblPlants"/>
        </authorList>
    </citation>
    <scope>IDENTIFICATION</scope>
</reference>
<dbReference type="RefSeq" id="XP_030933083.1">
    <property type="nucleotide sequence ID" value="XM_031077223.1"/>
</dbReference>
<dbReference type="PANTHER" id="PTHR35278:SF1">
    <property type="entry name" value="F8K7.16"/>
    <property type="match status" value="1"/>
</dbReference>
<reference evidence="2 3" key="1">
    <citation type="journal article" date="2016" name="G3 (Bethesda)">
        <title>First Draft Assembly and Annotation of the Genome of a California Endemic Oak Quercus lobata Nee (Fagaceae).</title>
        <authorList>
            <person name="Sork V.L."/>
            <person name="Fitz-Gibbon S.T."/>
            <person name="Puiu D."/>
            <person name="Crepeau M."/>
            <person name="Gugger P.F."/>
            <person name="Sherman R."/>
            <person name="Stevens K."/>
            <person name="Langley C.H."/>
            <person name="Pellegrini M."/>
            <person name="Salzberg S.L."/>
        </authorList>
    </citation>
    <scope>NUCLEOTIDE SEQUENCE [LARGE SCALE GENOMIC DNA]</scope>
    <source>
        <strain evidence="2 3">cv. SW786</strain>
    </source>
</reference>
<dbReference type="AlphaFoldDB" id="A0A7N2MKR7"/>
<dbReference type="InParanoid" id="A0A7N2MKR7"/>
<feature type="transmembrane region" description="Helical" evidence="1">
    <location>
        <begin position="54"/>
        <end position="74"/>
    </location>
</feature>
<dbReference type="KEGG" id="qlo:115958946"/>
<dbReference type="PANTHER" id="PTHR35278">
    <property type="entry name" value="TRANSMEMBRANE PROTEIN-RELATED"/>
    <property type="match status" value="1"/>
</dbReference>
<protein>
    <submittedName>
        <fullName evidence="2">Uncharacterized protein</fullName>
    </submittedName>
</protein>
<organism evidence="2 3">
    <name type="scientific">Quercus lobata</name>
    <name type="common">Valley oak</name>
    <dbReference type="NCBI Taxonomy" id="97700"/>
    <lineage>
        <taxon>Eukaryota</taxon>
        <taxon>Viridiplantae</taxon>
        <taxon>Streptophyta</taxon>
        <taxon>Embryophyta</taxon>
        <taxon>Tracheophyta</taxon>
        <taxon>Spermatophyta</taxon>
        <taxon>Magnoliopsida</taxon>
        <taxon>eudicotyledons</taxon>
        <taxon>Gunneridae</taxon>
        <taxon>Pentapetalae</taxon>
        <taxon>rosids</taxon>
        <taxon>fabids</taxon>
        <taxon>Fagales</taxon>
        <taxon>Fagaceae</taxon>
        <taxon>Quercus</taxon>
    </lineage>
</organism>
<keyword evidence="1" id="KW-0472">Membrane</keyword>
<keyword evidence="1" id="KW-1133">Transmembrane helix</keyword>
<keyword evidence="3" id="KW-1185">Reference proteome</keyword>
<dbReference type="Gramene" id="QL09p033796:mrna">
    <property type="protein sequence ID" value="QL09p033796:mrna"/>
    <property type="gene ID" value="QL09p033796"/>
</dbReference>